<reference evidence="2 3" key="1">
    <citation type="submission" date="2023-06" db="EMBL/GenBank/DDBJ databases">
        <title>Microbacterium sp. nov., isolated from a waste landfill.</title>
        <authorList>
            <person name="Wen W."/>
        </authorList>
    </citation>
    <scope>NUCLEOTIDE SEQUENCE [LARGE SCALE GENOMIC DNA]</scope>
    <source>
        <strain evidence="2 3">ASV49</strain>
    </source>
</reference>
<dbReference type="PANTHER" id="PTHR37507">
    <property type="entry name" value="SPORULATION PROTEIN YDCC"/>
    <property type="match status" value="1"/>
</dbReference>
<dbReference type="PANTHER" id="PTHR37507:SF2">
    <property type="entry name" value="SPORULATION PROTEIN YDCC"/>
    <property type="match status" value="1"/>
</dbReference>
<accession>A0ABT7N3K0</accession>
<keyword evidence="3" id="KW-1185">Reference proteome</keyword>
<dbReference type="EMBL" id="JASXSZ010000007">
    <property type="protein sequence ID" value="MDL9981275.1"/>
    <property type="molecule type" value="Genomic_DNA"/>
</dbReference>
<name>A0ABT7N3K0_9MICO</name>
<feature type="region of interest" description="Disordered" evidence="1">
    <location>
        <begin position="57"/>
        <end position="80"/>
    </location>
</feature>
<dbReference type="Gene3D" id="2.50.20.10">
    <property type="entry name" value="Lipoprotein localisation LolA/LolB/LppX"/>
    <property type="match status" value="1"/>
</dbReference>
<protein>
    <submittedName>
        <fullName evidence="2">DUF2092 domain-containing protein</fullName>
    </submittedName>
</protein>
<evidence type="ECO:0000313" key="2">
    <source>
        <dbReference type="EMBL" id="MDL9981275.1"/>
    </source>
</evidence>
<dbReference type="SUPFAM" id="SSF89392">
    <property type="entry name" value="Prokaryotic lipoproteins and lipoprotein localization factors"/>
    <property type="match status" value="1"/>
</dbReference>
<evidence type="ECO:0000256" key="1">
    <source>
        <dbReference type="SAM" id="MobiDB-lite"/>
    </source>
</evidence>
<proteinExistence type="predicted"/>
<gene>
    <name evidence="2" type="ORF">QSV35_18245</name>
</gene>
<comment type="caution">
    <text evidence="2">The sequence shown here is derived from an EMBL/GenBank/DDBJ whole genome shotgun (WGS) entry which is preliminary data.</text>
</comment>
<dbReference type="InterPro" id="IPR029046">
    <property type="entry name" value="LolA/LolB/LppX"/>
</dbReference>
<sequence length="351" mass="36143">MPLRRAWIPAIVAPIVVVAGVVAVPAIADAGSPPPAKTPAQVLTLIAGSHGAHYSGTVEQTSDLGLPQLPSSMSSPRSSSGFDASSVLELVTGSHKAQVYVDGETKQRVQLLDTLSERDLIRNGTSVWTYDASAHTAMHVTASGHEKSGMPQATTPAALADRFISSITPSTAVTVSTGTYLGHGVYDLKLAPRTSATLVGDAVITVDAQSGVPLAVRIDARGQSTAAVRVAFSTIDFSQPGADVFAFTPPKGTSVKNLDLPTATPHSMRPEKTDAQKPTVIGSGWTTIVKTTAGTGTAGLDPKSAALLNELTQKVNGGRMLQTSLFTIYLRDDGTVLAGAVPASTLLAAAK</sequence>
<dbReference type="Proteomes" id="UP001235064">
    <property type="component" value="Unassembled WGS sequence"/>
</dbReference>
<dbReference type="InterPro" id="IPR052944">
    <property type="entry name" value="Sporulation_related"/>
</dbReference>
<organism evidence="2 3">
    <name type="scientific">Microbacterium candidum</name>
    <dbReference type="NCBI Taxonomy" id="3041922"/>
    <lineage>
        <taxon>Bacteria</taxon>
        <taxon>Bacillati</taxon>
        <taxon>Actinomycetota</taxon>
        <taxon>Actinomycetes</taxon>
        <taxon>Micrococcales</taxon>
        <taxon>Microbacteriaceae</taxon>
        <taxon>Microbacterium</taxon>
    </lineage>
</organism>
<dbReference type="RefSeq" id="WP_286290346.1">
    <property type="nucleotide sequence ID" value="NZ_JASXSZ010000007.1"/>
</dbReference>
<feature type="compositionally biased region" description="Low complexity" evidence="1">
    <location>
        <begin position="70"/>
        <end position="80"/>
    </location>
</feature>
<evidence type="ECO:0000313" key="3">
    <source>
        <dbReference type="Proteomes" id="UP001235064"/>
    </source>
</evidence>